<dbReference type="OrthoDB" id="1448982at2"/>
<dbReference type="RefSeq" id="WP_091258284.1">
    <property type="nucleotide sequence ID" value="NZ_FNDB01000015.1"/>
</dbReference>
<organism evidence="2 3">
    <name type="scientific">Flavobacterium omnivorum</name>
    <dbReference type="NCBI Taxonomy" id="178355"/>
    <lineage>
        <taxon>Bacteria</taxon>
        <taxon>Pseudomonadati</taxon>
        <taxon>Bacteroidota</taxon>
        <taxon>Flavobacteriia</taxon>
        <taxon>Flavobacteriales</taxon>
        <taxon>Flavobacteriaceae</taxon>
        <taxon>Flavobacterium</taxon>
    </lineage>
</organism>
<dbReference type="STRING" id="178355.SAMN04488062_11512"/>
<proteinExistence type="predicted"/>
<evidence type="ECO:0000256" key="1">
    <source>
        <dbReference type="SAM" id="Phobius"/>
    </source>
</evidence>
<protein>
    <submittedName>
        <fullName evidence="2">Uncharacterized protein</fullName>
    </submittedName>
</protein>
<accession>A0A1G8FEL8</accession>
<keyword evidence="1" id="KW-1133">Transmembrane helix</keyword>
<keyword evidence="1" id="KW-0472">Membrane</keyword>
<dbReference type="AlphaFoldDB" id="A0A1G8FEL8"/>
<keyword evidence="1" id="KW-0812">Transmembrane</keyword>
<feature type="transmembrane region" description="Helical" evidence="1">
    <location>
        <begin position="43"/>
        <end position="71"/>
    </location>
</feature>
<gene>
    <name evidence="2" type="ORF">SAMN04488062_11512</name>
</gene>
<keyword evidence="3" id="KW-1185">Reference proteome</keyword>
<dbReference type="EMBL" id="FNDB01000015">
    <property type="protein sequence ID" value="SDH80550.1"/>
    <property type="molecule type" value="Genomic_DNA"/>
</dbReference>
<dbReference type="Proteomes" id="UP000199274">
    <property type="component" value="Unassembled WGS sequence"/>
</dbReference>
<sequence length="276" mass="33531">MKIKVGNWKIDSNTLVRVEWKKYYPKLIVHEKYEKYVKWTLRALTVIGILLSFLILPYEVGIILTFILFFIGRFFEKTLFEYSVMILQPFSTFEVEYDQWLTNGYFLLNPEIPKENGYLNYFGPAYAEKEYAIKFFKYIKSWNLDEDIDEDNNICISFILEEDSSYSTFLYSNPKRKWINNMFNEYENAMKVEKYGKSQQSTLIQMIYWNNLKISNGMFFTKFLDQQKNNENFFFAPFYIENKQPVLIDELKILKMDYKVKHRKELTKTETEYYYK</sequence>
<name>A0A1G8FEL8_9FLAO</name>
<reference evidence="3" key="1">
    <citation type="submission" date="2016-10" db="EMBL/GenBank/DDBJ databases">
        <authorList>
            <person name="Varghese N."/>
            <person name="Submissions S."/>
        </authorList>
    </citation>
    <scope>NUCLEOTIDE SEQUENCE [LARGE SCALE GENOMIC DNA]</scope>
    <source>
        <strain evidence="3">CGMCC 1.2747</strain>
    </source>
</reference>
<evidence type="ECO:0000313" key="3">
    <source>
        <dbReference type="Proteomes" id="UP000199274"/>
    </source>
</evidence>
<evidence type="ECO:0000313" key="2">
    <source>
        <dbReference type="EMBL" id="SDH80550.1"/>
    </source>
</evidence>